<name>A0AA38G7D0_TAXCH</name>
<dbReference type="Proteomes" id="UP000824469">
    <property type="component" value="Unassembled WGS sequence"/>
</dbReference>
<feature type="non-terminal residue" evidence="1">
    <location>
        <position position="98"/>
    </location>
</feature>
<proteinExistence type="predicted"/>
<dbReference type="InterPro" id="IPR053134">
    <property type="entry name" value="RNA-dir_DNA_polymerase"/>
</dbReference>
<dbReference type="AlphaFoldDB" id="A0AA38G7D0"/>
<dbReference type="SUPFAM" id="SSF56672">
    <property type="entry name" value="DNA/RNA polymerases"/>
    <property type="match status" value="1"/>
</dbReference>
<protein>
    <recommendedName>
        <fullName evidence="3">Reverse transcriptase</fullName>
    </recommendedName>
</protein>
<dbReference type="OMA" id="GMIPSER"/>
<organism evidence="1 2">
    <name type="scientific">Taxus chinensis</name>
    <name type="common">Chinese yew</name>
    <name type="synonym">Taxus wallichiana var. chinensis</name>
    <dbReference type="NCBI Taxonomy" id="29808"/>
    <lineage>
        <taxon>Eukaryota</taxon>
        <taxon>Viridiplantae</taxon>
        <taxon>Streptophyta</taxon>
        <taxon>Embryophyta</taxon>
        <taxon>Tracheophyta</taxon>
        <taxon>Spermatophyta</taxon>
        <taxon>Pinopsida</taxon>
        <taxon>Pinidae</taxon>
        <taxon>Conifers II</taxon>
        <taxon>Cupressales</taxon>
        <taxon>Taxaceae</taxon>
        <taxon>Taxus</taxon>
    </lineage>
</organism>
<dbReference type="PANTHER" id="PTHR24559">
    <property type="entry name" value="TRANSPOSON TY3-I GAG-POL POLYPROTEIN"/>
    <property type="match status" value="1"/>
</dbReference>
<sequence length="98" mass="11455">ILKDKEGKELIPKFRAHDRGMIPSERKECHEEIQKLLKGGFIQESNSPWSCAAFYVNKRSEQIRQKKRLVVDYKPLNKYIAAVQHPIPARDDLLARIK</sequence>
<keyword evidence="2" id="KW-1185">Reference proteome</keyword>
<dbReference type="Gene3D" id="3.10.10.10">
    <property type="entry name" value="HIV Type 1 Reverse Transcriptase, subunit A, domain 1"/>
    <property type="match status" value="1"/>
</dbReference>
<dbReference type="PANTHER" id="PTHR24559:SF450">
    <property type="entry name" value="RNA-DIRECTED DNA POLYMERASE HOMOLOG"/>
    <property type="match status" value="1"/>
</dbReference>
<comment type="caution">
    <text evidence="1">The sequence shown here is derived from an EMBL/GenBank/DDBJ whole genome shotgun (WGS) entry which is preliminary data.</text>
</comment>
<evidence type="ECO:0008006" key="3">
    <source>
        <dbReference type="Google" id="ProtNLM"/>
    </source>
</evidence>
<dbReference type="InterPro" id="IPR043502">
    <property type="entry name" value="DNA/RNA_pol_sf"/>
</dbReference>
<evidence type="ECO:0000313" key="2">
    <source>
        <dbReference type="Proteomes" id="UP000824469"/>
    </source>
</evidence>
<dbReference type="EMBL" id="JAHRHJ020000004">
    <property type="protein sequence ID" value="KAH9317521.1"/>
    <property type="molecule type" value="Genomic_DNA"/>
</dbReference>
<reference evidence="1 2" key="1">
    <citation type="journal article" date="2021" name="Nat. Plants">
        <title>The Taxus genome provides insights into paclitaxel biosynthesis.</title>
        <authorList>
            <person name="Xiong X."/>
            <person name="Gou J."/>
            <person name="Liao Q."/>
            <person name="Li Y."/>
            <person name="Zhou Q."/>
            <person name="Bi G."/>
            <person name="Li C."/>
            <person name="Du R."/>
            <person name="Wang X."/>
            <person name="Sun T."/>
            <person name="Guo L."/>
            <person name="Liang H."/>
            <person name="Lu P."/>
            <person name="Wu Y."/>
            <person name="Zhang Z."/>
            <person name="Ro D.K."/>
            <person name="Shang Y."/>
            <person name="Huang S."/>
            <person name="Yan J."/>
        </authorList>
    </citation>
    <scope>NUCLEOTIDE SEQUENCE [LARGE SCALE GENOMIC DNA]</scope>
    <source>
        <strain evidence="1">Ta-2019</strain>
    </source>
</reference>
<accession>A0AA38G7D0</accession>
<feature type="non-terminal residue" evidence="1">
    <location>
        <position position="1"/>
    </location>
</feature>
<evidence type="ECO:0000313" key="1">
    <source>
        <dbReference type="EMBL" id="KAH9317521.1"/>
    </source>
</evidence>
<gene>
    <name evidence="1" type="ORF">KI387_019290</name>
</gene>